<reference evidence="1 2" key="1">
    <citation type="submission" date="2020-03" db="EMBL/GenBank/DDBJ databases">
        <title>Genomic Encyclopedia of Type Strains, Phase IV (KMG-IV): sequencing the most valuable type-strain genomes for metagenomic binning, comparative biology and taxonomic classification.</title>
        <authorList>
            <person name="Goeker M."/>
        </authorList>
    </citation>
    <scope>NUCLEOTIDE SEQUENCE [LARGE SCALE GENOMIC DNA]</scope>
    <source>
        <strain evidence="1 2">DSM 18888</strain>
    </source>
</reference>
<keyword evidence="2" id="KW-1185">Reference proteome</keyword>
<evidence type="ECO:0008006" key="3">
    <source>
        <dbReference type="Google" id="ProtNLM"/>
    </source>
</evidence>
<proteinExistence type="predicted"/>
<organism evidence="1 2">
    <name type="scientific">Thalassospira tepidiphila</name>
    <dbReference type="NCBI Taxonomy" id="393657"/>
    <lineage>
        <taxon>Bacteria</taxon>
        <taxon>Pseudomonadati</taxon>
        <taxon>Pseudomonadota</taxon>
        <taxon>Alphaproteobacteria</taxon>
        <taxon>Rhodospirillales</taxon>
        <taxon>Thalassospiraceae</taxon>
        <taxon>Thalassospira</taxon>
    </lineage>
</organism>
<evidence type="ECO:0000313" key="1">
    <source>
        <dbReference type="EMBL" id="NJB74581.1"/>
    </source>
</evidence>
<comment type="caution">
    <text evidence="1">The sequence shown here is derived from an EMBL/GenBank/DDBJ whole genome shotgun (WGS) entry which is preliminary data.</text>
</comment>
<evidence type="ECO:0000313" key="2">
    <source>
        <dbReference type="Proteomes" id="UP000556869"/>
    </source>
</evidence>
<dbReference type="EMBL" id="JAATJD010000002">
    <property type="protein sequence ID" value="NJB74581.1"/>
    <property type="molecule type" value="Genomic_DNA"/>
</dbReference>
<gene>
    <name evidence="1" type="ORF">GGR96_001673</name>
</gene>
<dbReference type="RefSeq" id="WP_245227996.1">
    <property type="nucleotide sequence ID" value="NZ_BAAAEQ010000002.1"/>
</dbReference>
<accession>A0ABX0WZ38</accession>
<protein>
    <recommendedName>
        <fullName evidence="3">Morphogenetic protein</fullName>
    </recommendedName>
</protein>
<sequence>MTITAKPILFSAPMIKALLREIENPGTGKTQTRRAVKGTALNWLDEAKFSPDFLVDPGNDLCPYGKPGDLLYVRETWSGHHIFKDIKPSERGHINTEDGPVFKDELWFWADGGPKWGDWEKPRPGIHMPRWASRITLEVTDVRVERLQSISEEDAIAEGVELMRPGYWRKYTPSWTQHELTAKGSFVSLFKSIHGPDIWKSNPWLWAVTFVPHLINVDRFIEERAAA</sequence>
<name>A0ABX0WZ38_9PROT</name>
<dbReference type="Proteomes" id="UP000556869">
    <property type="component" value="Unassembled WGS sequence"/>
</dbReference>